<name>A0ABQ3YRU8_9ACTN</name>
<evidence type="ECO:0000313" key="2">
    <source>
        <dbReference type="EMBL" id="GIE00301.1"/>
    </source>
</evidence>
<reference evidence="2 3" key="1">
    <citation type="submission" date="2021-01" db="EMBL/GenBank/DDBJ databases">
        <title>Whole genome shotgun sequence of Actinoplanes durhamensis NBRC 14914.</title>
        <authorList>
            <person name="Komaki H."/>
            <person name="Tamura T."/>
        </authorList>
    </citation>
    <scope>NUCLEOTIDE SEQUENCE [LARGE SCALE GENOMIC DNA]</scope>
    <source>
        <strain evidence="2 3">NBRC 14914</strain>
    </source>
</reference>
<organism evidence="2 3">
    <name type="scientific">Paractinoplanes durhamensis</name>
    <dbReference type="NCBI Taxonomy" id="113563"/>
    <lineage>
        <taxon>Bacteria</taxon>
        <taxon>Bacillati</taxon>
        <taxon>Actinomycetota</taxon>
        <taxon>Actinomycetes</taxon>
        <taxon>Micromonosporales</taxon>
        <taxon>Micromonosporaceae</taxon>
        <taxon>Paractinoplanes</taxon>
    </lineage>
</organism>
<proteinExistence type="predicted"/>
<comment type="caution">
    <text evidence="2">The sequence shown here is derived from an EMBL/GenBank/DDBJ whole genome shotgun (WGS) entry which is preliminary data.</text>
</comment>
<feature type="region of interest" description="Disordered" evidence="1">
    <location>
        <begin position="59"/>
        <end position="85"/>
    </location>
</feature>
<evidence type="ECO:0000256" key="1">
    <source>
        <dbReference type="SAM" id="MobiDB-lite"/>
    </source>
</evidence>
<accession>A0ABQ3YRU8</accession>
<dbReference type="Proteomes" id="UP000637628">
    <property type="component" value="Unassembled WGS sequence"/>
</dbReference>
<protein>
    <submittedName>
        <fullName evidence="2">Uncharacterized protein</fullName>
    </submittedName>
</protein>
<evidence type="ECO:0000313" key="3">
    <source>
        <dbReference type="Proteomes" id="UP000637628"/>
    </source>
</evidence>
<dbReference type="EMBL" id="BOML01000013">
    <property type="protein sequence ID" value="GIE00301.1"/>
    <property type="molecule type" value="Genomic_DNA"/>
</dbReference>
<gene>
    <name evidence="2" type="ORF">Adu01nite_16510</name>
</gene>
<sequence length="101" mass="9963">MEPDVAGDGAADAVAEGAGAGVASSANAAAVVTPPMATTATAPAATARARVGLRIRSSSTVSGALSHGGTRETRIGWLHGGDSVHRPMSVRSAATSFTFRM</sequence>
<keyword evidence="3" id="KW-1185">Reference proteome</keyword>